<dbReference type="Gene3D" id="2.160.20.10">
    <property type="entry name" value="Single-stranded right-handed beta-helix, Pectin lyase-like"/>
    <property type="match status" value="1"/>
</dbReference>
<dbReference type="Proteomes" id="UP000711995">
    <property type="component" value="Unassembled WGS sequence"/>
</dbReference>
<evidence type="ECO:0000256" key="8">
    <source>
        <dbReference type="ARBA" id="ARBA00038263"/>
    </source>
</evidence>
<dbReference type="InterPro" id="IPR052052">
    <property type="entry name" value="Polysaccharide_Lyase_9"/>
</dbReference>
<accession>A0A968G9F3</accession>
<evidence type="ECO:0000256" key="6">
    <source>
        <dbReference type="ARBA" id="ARBA00022837"/>
    </source>
</evidence>
<name>A0A968G9F3_9SPIO</name>
<keyword evidence="6" id="KW-0106">Calcium</keyword>
<evidence type="ECO:0000313" key="12">
    <source>
        <dbReference type="EMBL" id="NIZ41015.1"/>
    </source>
</evidence>
<dbReference type="PANTHER" id="PTHR40088:SF1">
    <property type="entry name" value="PECTATE LYASE PEL9"/>
    <property type="match status" value="1"/>
</dbReference>
<dbReference type="GO" id="GO:0005576">
    <property type="term" value="C:extracellular region"/>
    <property type="evidence" value="ECO:0007669"/>
    <property type="project" value="UniProtKB-SubCell"/>
</dbReference>
<feature type="signal peptide" evidence="9">
    <location>
        <begin position="1"/>
        <end position="22"/>
    </location>
</feature>
<gene>
    <name evidence="12" type="ORF">HCT14_05805</name>
</gene>
<dbReference type="EMBL" id="JAATLJ010000001">
    <property type="protein sequence ID" value="NIZ41015.1"/>
    <property type="molecule type" value="Genomic_DNA"/>
</dbReference>
<dbReference type="AlphaFoldDB" id="A0A968G9F3"/>
<evidence type="ECO:0000259" key="11">
    <source>
        <dbReference type="Pfam" id="PF25850"/>
    </source>
</evidence>
<dbReference type="SUPFAM" id="SSF51126">
    <property type="entry name" value="Pectin lyase-like"/>
    <property type="match status" value="1"/>
</dbReference>
<dbReference type="InterPro" id="IPR011050">
    <property type="entry name" value="Pectin_lyase_fold/virulence"/>
</dbReference>
<proteinExistence type="inferred from homology"/>
<organism evidence="12 13">
    <name type="scientific">Entomospira entomophila</name>
    <dbReference type="NCBI Taxonomy" id="2719988"/>
    <lineage>
        <taxon>Bacteria</taxon>
        <taxon>Pseudomonadati</taxon>
        <taxon>Spirochaetota</taxon>
        <taxon>Spirochaetia</taxon>
        <taxon>Spirochaetales</taxon>
        <taxon>Spirochaetaceae</taxon>
        <taxon>Entomospira</taxon>
    </lineage>
</organism>
<dbReference type="GO" id="GO:0046872">
    <property type="term" value="F:metal ion binding"/>
    <property type="evidence" value="ECO:0007669"/>
    <property type="project" value="UniProtKB-KW"/>
</dbReference>
<evidence type="ECO:0000256" key="1">
    <source>
        <dbReference type="ARBA" id="ARBA00001913"/>
    </source>
</evidence>
<protein>
    <recommendedName>
        <fullName evidence="14">Right handed beta helix domain-containing protein</fullName>
    </recommendedName>
</protein>
<reference evidence="12 13" key="1">
    <citation type="submission" date="2020-03" db="EMBL/GenBank/DDBJ databases">
        <title>Spirochaetal bacteria isolated from arthropods constitute a novel genus Entomospira genus novum within the order Spirochaetales.</title>
        <authorList>
            <person name="Grana-Miraglia L."/>
            <person name="Sikutova S."/>
            <person name="Fingerle V."/>
            <person name="Sing A."/>
            <person name="Castillo-Ramirez S."/>
            <person name="Margos G."/>
            <person name="Rudolf I."/>
        </authorList>
    </citation>
    <scope>NUCLEOTIDE SEQUENCE [LARGE SCALE GENOMIC DNA]</scope>
    <source>
        <strain evidence="12 13">BR193</strain>
    </source>
</reference>
<comment type="caution">
    <text evidence="12">The sequence shown here is derived from an EMBL/GenBank/DDBJ whole genome shotgun (WGS) entry which is preliminary data.</text>
</comment>
<evidence type="ECO:0000256" key="5">
    <source>
        <dbReference type="ARBA" id="ARBA00022729"/>
    </source>
</evidence>
<evidence type="ECO:0000259" key="10">
    <source>
        <dbReference type="Pfam" id="PF25849"/>
    </source>
</evidence>
<feature type="domain" description="Pectate disaccharide-lyase-like N-terminal" evidence="10">
    <location>
        <begin position="44"/>
        <end position="318"/>
    </location>
</feature>
<dbReference type="Pfam" id="PF25850">
    <property type="entry name" value="PelX_Ig"/>
    <property type="match status" value="1"/>
</dbReference>
<comment type="cofactor">
    <cofactor evidence="1">
        <name>Ca(2+)</name>
        <dbReference type="ChEBI" id="CHEBI:29108"/>
    </cofactor>
</comment>
<dbReference type="InterPro" id="IPR058953">
    <property type="entry name" value="PelX-like_N"/>
</dbReference>
<comment type="subcellular location">
    <subcellularLocation>
        <location evidence="2">Secreted</location>
    </subcellularLocation>
</comment>
<evidence type="ECO:0000256" key="9">
    <source>
        <dbReference type="SAM" id="SignalP"/>
    </source>
</evidence>
<evidence type="ECO:0008006" key="14">
    <source>
        <dbReference type="Google" id="ProtNLM"/>
    </source>
</evidence>
<dbReference type="GO" id="GO:0016837">
    <property type="term" value="F:carbon-oxygen lyase activity, acting on polysaccharides"/>
    <property type="evidence" value="ECO:0007669"/>
    <property type="project" value="TreeGrafter"/>
</dbReference>
<keyword evidence="7" id="KW-0456">Lyase</keyword>
<dbReference type="RefSeq" id="WP_167700598.1">
    <property type="nucleotide sequence ID" value="NZ_CP118174.1"/>
</dbReference>
<keyword evidence="13" id="KW-1185">Reference proteome</keyword>
<dbReference type="Pfam" id="PF25849">
    <property type="entry name" value="PelX_N"/>
    <property type="match status" value="1"/>
</dbReference>
<dbReference type="InterPro" id="IPR012334">
    <property type="entry name" value="Pectin_lyas_fold"/>
</dbReference>
<dbReference type="InterPro" id="IPR058863">
    <property type="entry name" value="PelX-like_Ig"/>
</dbReference>
<evidence type="ECO:0000256" key="4">
    <source>
        <dbReference type="ARBA" id="ARBA00022723"/>
    </source>
</evidence>
<dbReference type="PROSITE" id="PS51257">
    <property type="entry name" value="PROKAR_LIPOPROTEIN"/>
    <property type="match status" value="1"/>
</dbReference>
<sequence length="802" mass="88862">MKFIQNKLIYLLICIISVSAMSCASKNIDQPQGDITADQKWFYRAFGQSTDLFFDNTANALGQNGINHVWINPSWAYNDPLYVQSSDDIKQSLLPDTAIQLHPDDTIVVESRGGKIAAGHDGMTFFYTEIPANRNFQLRATMTITAAGPHPDNKGSKGKPVTSFQQQSGGGILARDILGEHRKDPAIDGFEELPAVSNFSATGFLGGKIEKNGQRFVYAGTLYRDGQTSPLGNVGVGREGVRDVLLEVGLPYVYLLERTDEGYFSTILSADESVIILPRTSSGNPDLTNRIDNKHIYVGVGMMREGRIIVNQLQLEDHGIHRGATTIPPAYHSESTLRIKSHNYTTSSEYTLALMTNRDGTVIIHQQDKDDIRSEIQSTEELYLPLILNSGTNEIMIEWIDDEENKQEYHVSVIYNERGILASQPLYASPTGNGSGEIHHPANIADAIQWLQPGQTLYLLDGRYTTPIIIEENNGGLPRLYKIIKPANGANVWINTHILIQGNYWHLNNLLVGGTEDERIDVSGKGTLGNAVINILGSYNIIEMVITEYGTGTGLNIGNSGIYKEFFPKYNHILKSESRYNVDPAGNNADGFGAKRVGPGNYFYQSIAHNNVDDGWDLFNPIDAGASDPVLIEESIAYGNAHNGFKIGGEGQPAHHIVRNSLAFQNGMAGFSDNFNPGELILEFNTSADNADQNFLMRDNSIVPPQNKLHGVLSWRKDLSHAKEDYISGSISESAFFKNGSILFNQYSITKDDFMSVTPPLYYQRDNNGFIIWGDYMRVRPDSPLRKYIAIDSSLGVKHLYK</sequence>
<dbReference type="PANTHER" id="PTHR40088">
    <property type="entry name" value="PECTATE LYASE (EUROFUNG)"/>
    <property type="match status" value="1"/>
</dbReference>
<keyword evidence="3" id="KW-0964">Secreted</keyword>
<evidence type="ECO:0000256" key="3">
    <source>
        <dbReference type="ARBA" id="ARBA00022525"/>
    </source>
</evidence>
<keyword evidence="4" id="KW-0479">Metal-binding</keyword>
<comment type="similarity">
    <text evidence="8">Belongs to the polysaccharide lyase 9 family.</text>
</comment>
<evidence type="ECO:0000256" key="7">
    <source>
        <dbReference type="ARBA" id="ARBA00023239"/>
    </source>
</evidence>
<feature type="chain" id="PRO_5037996439" description="Right handed beta helix domain-containing protein" evidence="9">
    <location>
        <begin position="23"/>
        <end position="802"/>
    </location>
</feature>
<keyword evidence="5 9" id="KW-0732">Signal</keyword>
<evidence type="ECO:0000256" key="2">
    <source>
        <dbReference type="ARBA" id="ARBA00004613"/>
    </source>
</evidence>
<feature type="domain" description="Pectate disaccharide-lyase-like central Ig-like" evidence="11">
    <location>
        <begin position="339"/>
        <end position="408"/>
    </location>
</feature>
<evidence type="ECO:0000313" key="13">
    <source>
        <dbReference type="Proteomes" id="UP000711995"/>
    </source>
</evidence>